<evidence type="ECO:0000256" key="1">
    <source>
        <dbReference type="ARBA" id="ARBA00022555"/>
    </source>
</evidence>
<dbReference type="EMBL" id="SBJO01000001">
    <property type="protein sequence ID" value="KAF9765046.1"/>
    <property type="molecule type" value="Genomic_DNA"/>
</dbReference>
<dbReference type="GO" id="GO:0002940">
    <property type="term" value="P:tRNA N2-guanine methylation"/>
    <property type="evidence" value="ECO:0007669"/>
    <property type="project" value="TreeGrafter"/>
</dbReference>
<keyword evidence="1 9" id="KW-0820">tRNA-binding</keyword>
<sequence length="482" mass="55603">MNNEEIQKVSLNESIIEGRADINKYNTTFYNPAQKTNRDISVLVIREYFKDKECVKILDAMSATGLRGIRYLKEIQNSKVYFNDLNPKAIECIKENLIRNGLHENDIGMHKDNYEKIRDSKNQTNIIKSDCNLLMCSLTGFFDVIDIDPFGGCPLYIDNAFRAIKHNGLLCFTCTDKGVLCVNEEKCFVKYSTTILKGFSKHETPLRVVLSLISRQASKFDCSIEPLVSLSLDFYIRVFVRVKKNNPKSVITTNSLFMLCKCSNFYPVVSQKRKSKAKKINANENKQEHNEHENENNSLQILDLIKSKDSKNYDELLRVLENTHNVSFDVCKICQSKMKLCGPFWCDRIHNKEFVARLLLNEMDERAMVILKCVFHETDSPFYYEMTNLCSRTKLPCIKLKDVLYALQNLHFDSSLTHCEISGFKTNAPLEVIDLLVRIKNEDKDSELFLPNEEIDKKMDLSFKKGLLISHLGPLALPDEFQ</sequence>
<evidence type="ECO:0000256" key="8">
    <source>
        <dbReference type="ARBA" id="ARBA00051897"/>
    </source>
</evidence>
<comment type="similarity">
    <text evidence="9">Belongs to the class I-like SAM-binding methyltransferase superfamily. Trm1 family.</text>
</comment>
<keyword evidence="5 9" id="KW-0819">tRNA processing</keyword>
<accession>A0A9P6H241</accession>
<dbReference type="Pfam" id="PF02005">
    <property type="entry name" value="TRM"/>
    <property type="match status" value="1"/>
</dbReference>
<evidence type="ECO:0000313" key="10">
    <source>
        <dbReference type="EMBL" id="KAF9765046.1"/>
    </source>
</evidence>
<dbReference type="PANTHER" id="PTHR10631">
    <property type="entry name" value="N 2 ,N 2 -DIMETHYLGUANOSINE TRNA METHYLTRANSFERASE"/>
    <property type="match status" value="1"/>
</dbReference>
<protein>
    <recommendedName>
        <fullName evidence="7 9">tRNA (guanine(26)-N(2))-dimethyltransferase</fullName>
        <ecNumber evidence="7 9">2.1.1.216</ecNumber>
    </recommendedName>
</protein>
<reference evidence="10 11" key="1">
    <citation type="journal article" date="2020" name="Genome Biol. Evol.">
        <title>Comparative genomics of strictly vertically transmitted, feminizing microsporidia endosymbionts of amphipod crustaceans.</title>
        <authorList>
            <person name="Cormier A."/>
            <person name="Chebbi M.A."/>
            <person name="Giraud I."/>
            <person name="Wattier R."/>
            <person name="Teixeira M."/>
            <person name="Gilbert C."/>
            <person name="Rigaud T."/>
            <person name="Cordaux R."/>
        </authorList>
    </citation>
    <scope>NUCLEOTIDE SEQUENCE [LARGE SCALE GENOMIC DNA]</scope>
    <source>
        <strain evidence="10 11">Ou3-Ou53</strain>
    </source>
</reference>
<dbReference type="AlphaFoldDB" id="A0A9P6H241"/>
<evidence type="ECO:0000256" key="6">
    <source>
        <dbReference type="ARBA" id="ARBA00022884"/>
    </source>
</evidence>
<gene>
    <name evidence="10" type="primary">TRM1</name>
    <name evidence="10" type="ORF">NGRA_0030</name>
</gene>
<dbReference type="SUPFAM" id="SSF53335">
    <property type="entry name" value="S-adenosyl-L-methionine-dependent methyltransferases"/>
    <property type="match status" value="1"/>
</dbReference>
<proteinExistence type="inferred from homology"/>
<dbReference type="Proteomes" id="UP000740883">
    <property type="component" value="Unassembled WGS sequence"/>
</dbReference>
<evidence type="ECO:0000256" key="7">
    <source>
        <dbReference type="ARBA" id="ARBA00039099"/>
    </source>
</evidence>
<dbReference type="EC" id="2.1.1.216" evidence="7 9"/>
<dbReference type="PANTHER" id="PTHR10631:SF3">
    <property type="entry name" value="TRNA (GUANINE(26)-N(2))-DIMETHYLTRANSFERASE"/>
    <property type="match status" value="1"/>
</dbReference>
<dbReference type="InterPro" id="IPR042296">
    <property type="entry name" value="tRNA_met_Trm1_C"/>
</dbReference>
<keyword evidence="4 9" id="KW-0949">S-adenosyl-L-methionine</keyword>
<name>A0A9P6H241_9MICR</name>
<organism evidence="10 11">
    <name type="scientific">Nosema granulosis</name>
    <dbReference type="NCBI Taxonomy" id="83296"/>
    <lineage>
        <taxon>Eukaryota</taxon>
        <taxon>Fungi</taxon>
        <taxon>Fungi incertae sedis</taxon>
        <taxon>Microsporidia</taxon>
        <taxon>Nosematidae</taxon>
        <taxon>Nosema</taxon>
    </lineage>
</organism>
<evidence type="ECO:0000313" key="11">
    <source>
        <dbReference type="Proteomes" id="UP000740883"/>
    </source>
</evidence>
<keyword evidence="2 9" id="KW-0489">Methyltransferase</keyword>
<evidence type="ECO:0000256" key="3">
    <source>
        <dbReference type="ARBA" id="ARBA00022679"/>
    </source>
</evidence>
<dbReference type="Gene3D" id="3.40.50.150">
    <property type="entry name" value="Vaccinia Virus protein VP39"/>
    <property type="match status" value="1"/>
</dbReference>
<keyword evidence="6 9" id="KW-0694">RNA-binding</keyword>
<keyword evidence="11" id="KW-1185">Reference proteome</keyword>
<dbReference type="PROSITE" id="PS51626">
    <property type="entry name" value="SAM_MT_TRM1"/>
    <property type="match status" value="1"/>
</dbReference>
<evidence type="ECO:0000256" key="5">
    <source>
        <dbReference type="ARBA" id="ARBA00022694"/>
    </source>
</evidence>
<comment type="caution">
    <text evidence="10">The sequence shown here is derived from an EMBL/GenBank/DDBJ whole genome shotgun (WGS) entry which is preliminary data.</text>
</comment>
<dbReference type="InterPro" id="IPR002905">
    <property type="entry name" value="Trm1"/>
</dbReference>
<dbReference type="InterPro" id="IPR029063">
    <property type="entry name" value="SAM-dependent_MTases_sf"/>
</dbReference>
<evidence type="ECO:0000256" key="9">
    <source>
        <dbReference type="PROSITE-ProRule" id="PRU00958"/>
    </source>
</evidence>
<evidence type="ECO:0000256" key="2">
    <source>
        <dbReference type="ARBA" id="ARBA00022603"/>
    </source>
</evidence>
<keyword evidence="3 9" id="KW-0808">Transferase</keyword>
<dbReference type="GO" id="GO:0000049">
    <property type="term" value="F:tRNA binding"/>
    <property type="evidence" value="ECO:0007669"/>
    <property type="project" value="UniProtKB-UniRule"/>
</dbReference>
<comment type="catalytic activity">
    <reaction evidence="8 9">
        <text>guanosine(26) in tRNA + 2 S-adenosyl-L-methionine = N(2)-dimethylguanosine(26) in tRNA + 2 S-adenosyl-L-homocysteine + 2 H(+)</text>
        <dbReference type="Rhea" id="RHEA:43140"/>
        <dbReference type="Rhea" id="RHEA-COMP:10359"/>
        <dbReference type="Rhea" id="RHEA-COMP:10360"/>
        <dbReference type="ChEBI" id="CHEBI:15378"/>
        <dbReference type="ChEBI" id="CHEBI:57856"/>
        <dbReference type="ChEBI" id="CHEBI:59789"/>
        <dbReference type="ChEBI" id="CHEBI:74269"/>
        <dbReference type="ChEBI" id="CHEBI:74513"/>
        <dbReference type="EC" id="2.1.1.216"/>
    </reaction>
</comment>
<dbReference type="Gene3D" id="3.30.56.70">
    <property type="entry name" value="N2,N2-dimethylguanosine tRNA methyltransferase, C-terminal domain"/>
    <property type="match status" value="1"/>
</dbReference>
<evidence type="ECO:0000256" key="4">
    <source>
        <dbReference type="ARBA" id="ARBA00022691"/>
    </source>
</evidence>
<dbReference type="GO" id="GO:0160104">
    <property type="term" value="F:tRNA (guanine(26)-N2)-dimethyltransferase activity"/>
    <property type="evidence" value="ECO:0007669"/>
    <property type="project" value="UniProtKB-UniRule"/>
</dbReference>
<dbReference type="OrthoDB" id="6349953at2759"/>